<dbReference type="Pfam" id="PF02875">
    <property type="entry name" value="Mur_ligase_C"/>
    <property type="match status" value="1"/>
</dbReference>
<evidence type="ECO:0000313" key="25">
    <source>
        <dbReference type="Proteomes" id="UP000198559"/>
    </source>
</evidence>
<evidence type="ECO:0000256" key="5">
    <source>
        <dbReference type="ARBA" id="ARBA00013023"/>
    </source>
</evidence>
<evidence type="ECO:0000256" key="15">
    <source>
        <dbReference type="ARBA" id="ARBA00030592"/>
    </source>
</evidence>
<evidence type="ECO:0000313" key="26">
    <source>
        <dbReference type="Proteomes" id="UP000198988"/>
    </source>
</evidence>
<dbReference type="EC" id="6.3.2.17" evidence="6"/>
<dbReference type="GO" id="GO:0046656">
    <property type="term" value="P:folic acid biosynthetic process"/>
    <property type="evidence" value="ECO:0007669"/>
    <property type="project" value="UniProtKB-KW"/>
</dbReference>
<dbReference type="OrthoDB" id="9809356at2"/>
<dbReference type="RefSeq" id="WP_090716910.1">
    <property type="nucleotide sequence ID" value="NZ_CAESAP020000235.1"/>
</dbReference>
<dbReference type="EMBL" id="CVUD02000249">
    <property type="protein sequence ID" value="SEH93511.1"/>
    <property type="molecule type" value="Genomic_DNA"/>
</dbReference>
<evidence type="ECO:0000256" key="8">
    <source>
        <dbReference type="ARBA" id="ARBA00022598"/>
    </source>
</evidence>
<dbReference type="EMBL" id="CDSC02000330">
    <property type="protein sequence ID" value="SEH92948.1"/>
    <property type="molecule type" value="Genomic_DNA"/>
</dbReference>
<evidence type="ECO:0000259" key="22">
    <source>
        <dbReference type="Pfam" id="PF08245"/>
    </source>
</evidence>
<organism evidence="24 25">
    <name type="scientific">Bathymodiolus azoricus thioautotrophic gill symbiont</name>
    <dbReference type="NCBI Taxonomy" id="235205"/>
    <lineage>
        <taxon>Bacteria</taxon>
        <taxon>Pseudomonadati</taxon>
        <taxon>Pseudomonadota</taxon>
        <taxon>Gammaproteobacteria</taxon>
        <taxon>sulfur-oxidizing symbionts</taxon>
    </lineage>
</organism>
<keyword evidence="8" id="KW-0436">Ligase</keyword>
<dbReference type="GO" id="GO:0008841">
    <property type="term" value="F:dihydrofolate synthase activity"/>
    <property type="evidence" value="ECO:0007669"/>
    <property type="project" value="UniProtKB-EC"/>
</dbReference>
<comment type="function">
    <text evidence="1">Functions in two distinct reactions of the de novo folate biosynthetic pathway. Catalyzes the addition of a glutamate residue to dihydropteroate (7,8-dihydropteroate or H2Pte) to form dihydrofolate (7,8-dihydrofolate monoglutamate or H2Pte-Glu). Also catalyzes successive additions of L-glutamate to tetrahydrofolate or 10-formyltetrahydrofolate or 5,10-methylenetetrahydrofolate, leading to folylpolyglutamate derivatives.</text>
</comment>
<evidence type="ECO:0000256" key="11">
    <source>
        <dbReference type="ARBA" id="ARBA00022840"/>
    </source>
</evidence>
<evidence type="ECO:0000256" key="14">
    <source>
        <dbReference type="ARBA" id="ARBA00030048"/>
    </source>
</evidence>
<keyword evidence="11" id="KW-0067">ATP-binding</keyword>
<dbReference type="Proteomes" id="UP000198559">
    <property type="component" value="Unassembled WGS sequence"/>
</dbReference>
<feature type="domain" description="Mur ligase central" evidence="22">
    <location>
        <begin position="52"/>
        <end position="191"/>
    </location>
</feature>
<evidence type="ECO:0000256" key="6">
    <source>
        <dbReference type="ARBA" id="ARBA00013025"/>
    </source>
</evidence>
<dbReference type="PANTHER" id="PTHR11136">
    <property type="entry name" value="FOLYLPOLYGLUTAMATE SYNTHASE-RELATED"/>
    <property type="match status" value="1"/>
</dbReference>
<evidence type="ECO:0000256" key="4">
    <source>
        <dbReference type="ARBA" id="ARBA00008276"/>
    </source>
</evidence>
<dbReference type="NCBIfam" id="TIGR01499">
    <property type="entry name" value="folC"/>
    <property type="match status" value="1"/>
</dbReference>
<dbReference type="InterPro" id="IPR004101">
    <property type="entry name" value="Mur_ligase_C"/>
</dbReference>
<comment type="catalytic activity">
    <reaction evidence="18">
        <text>10-formyltetrahydrofolyl-(gamma-L-Glu)(n) + L-glutamate + ATP = 10-formyltetrahydrofolyl-(gamma-L-Glu)(n+1) + ADP + phosphate + H(+)</text>
        <dbReference type="Rhea" id="RHEA:51904"/>
        <dbReference type="Rhea" id="RHEA-COMP:13088"/>
        <dbReference type="Rhea" id="RHEA-COMP:14300"/>
        <dbReference type="ChEBI" id="CHEBI:15378"/>
        <dbReference type="ChEBI" id="CHEBI:29985"/>
        <dbReference type="ChEBI" id="CHEBI:30616"/>
        <dbReference type="ChEBI" id="CHEBI:43474"/>
        <dbReference type="ChEBI" id="CHEBI:134413"/>
        <dbReference type="ChEBI" id="CHEBI:456216"/>
        <dbReference type="EC" id="6.3.2.17"/>
    </reaction>
</comment>
<keyword evidence="13" id="KW-0289">Folate biosynthesis</keyword>
<evidence type="ECO:0000256" key="2">
    <source>
        <dbReference type="ARBA" id="ARBA00004799"/>
    </source>
</evidence>
<evidence type="ECO:0000256" key="3">
    <source>
        <dbReference type="ARBA" id="ARBA00005150"/>
    </source>
</evidence>
<evidence type="ECO:0000256" key="9">
    <source>
        <dbReference type="ARBA" id="ARBA00022723"/>
    </source>
</evidence>
<evidence type="ECO:0000256" key="20">
    <source>
        <dbReference type="ARBA" id="ARBA00049161"/>
    </source>
</evidence>
<proteinExistence type="inferred from homology"/>
<dbReference type="SUPFAM" id="SSF53623">
    <property type="entry name" value="MurD-like peptide ligases, catalytic domain"/>
    <property type="match status" value="1"/>
</dbReference>
<dbReference type="GO" id="GO:0005737">
    <property type="term" value="C:cytoplasm"/>
    <property type="evidence" value="ECO:0007669"/>
    <property type="project" value="TreeGrafter"/>
</dbReference>
<reference evidence="24" key="1">
    <citation type="submission" date="2016-06" db="EMBL/GenBank/DDBJ databases">
        <authorList>
            <person name="Olsen C.W."/>
            <person name="Carey S."/>
            <person name="Hinshaw L."/>
            <person name="Karasin A.I."/>
        </authorList>
    </citation>
    <scope>NUCLEOTIDE SEQUENCE [LARGE SCALE GENOMIC DNA]</scope>
    <source>
        <strain evidence="23">BazSymA</strain>
        <strain evidence="24">BazSymB</strain>
    </source>
</reference>
<dbReference type="Pfam" id="PF08245">
    <property type="entry name" value="Mur_ligase_M"/>
    <property type="match status" value="1"/>
</dbReference>
<dbReference type="STRING" id="235205.BAZSYMB_SCAFFOLD00022_8"/>
<dbReference type="AlphaFoldDB" id="A0A1H6M7Y1"/>
<dbReference type="GO" id="GO:0046872">
    <property type="term" value="F:metal ion binding"/>
    <property type="evidence" value="ECO:0007669"/>
    <property type="project" value="UniProtKB-KW"/>
</dbReference>
<dbReference type="EC" id="6.3.2.12" evidence="5"/>
<evidence type="ECO:0000256" key="7">
    <source>
        <dbReference type="ARBA" id="ARBA00019357"/>
    </source>
</evidence>
<dbReference type="GO" id="GO:0005524">
    <property type="term" value="F:ATP binding"/>
    <property type="evidence" value="ECO:0007669"/>
    <property type="project" value="UniProtKB-KW"/>
</dbReference>
<evidence type="ECO:0000256" key="12">
    <source>
        <dbReference type="ARBA" id="ARBA00022842"/>
    </source>
</evidence>
<evidence type="ECO:0000313" key="24">
    <source>
        <dbReference type="EMBL" id="SEH93511.1"/>
    </source>
</evidence>
<keyword evidence="9" id="KW-0479">Metal-binding</keyword>
<dbReference type="Gene3D" id="3.40.1190.10">
    <property type="entry name" value="Mur-like, catalytic domain"/>
    <property type="match status" value="1"/>
</dbReference>
<sequence length="400" mass="44286">MGRLEDALETLDDWLNYQENLHTKEIDLGLERIQKIYQKLFPQGVLFKVITVAGTNGKGSTIAFIDNIYQQANIKVAKFTSPHILKYNERFVINGVQISDKAICTAFETIEQARGNTSLTYFEFSTLAALIIFTKEKVDIAVLEIGLGGRLDSVNVVDSDVAVITNIELDHIDYLGDTREKIGLEKSGIMRKNIPCICGDLNPPSTITQYAKHCGALLSFVDTPYLGNIGLSGKHQQTNAALAIEAVNRLQPVFSVNQNQRAQGIEKTKLSARLQVKTINDKTVVLDVAHNAAAVQTLADELKKNKQPTIAIFSALQDKDIKSMIDIMTPLVDKWLLPPLQISRAIAMQDLTKKFSLSSKIKVCDDMPSAIHHAFNTKQVGRIVIFGSFHIVANALKVLR</sequence>
<evidence type="ECO:0000256" key="17">
    <source>
        <dbReference type="ARBA" id="ARBA00047493"/>
    </source>
</evidence>
<dbReference type="InterPro" id="IPR036565">
    <property type="entry name" value="Mur-like_cat_sf"/>
</dbReference>
<keyword evidence="12" id="KW-0460">Magnesium</keyword>
<dbReference type="Gene3D" id="3.90.190.20">
    <property type="entry name" value="Mur ligase, C-terminal domain"/>
    <property type="match status" value="1"/>
</dbReference>
<accession>A0A1H6M7Y1</accession>
<dbReference type="InterPro" id="IPR013221">
    <property type="entry name" value="Mur_ligase_cen"/>
</dbReference>
<keyword evidence="10" id="KW-0547">Nucleotide-binding</keyword>
<dbReference type="PIRSF" id="PIRSF001563">
    <property type="entry name" value="Folylpolyglu_synth"/>
    <property type="match status" value="1"/>
</dbReference>
<evidence type="ECO:0000256" key="19">
    <source>
        <dbReference type="ARBA" id="ARBA00049035"/>
    </source>
</evidence>
<gene>
    <name evidence="23" type="ORF">BAZSYMA_ACONTIG00022_7</name>
    <name evidence="24" type="ORF">BAZSYMB_SCAFFOLD00022_8</name>
</gene>
<evidence type="ECO:0000256" key="10">
    <source>
        <dbReference type="ARBA" id="ARBA00022741"/>
    </source>
</evidence>
<comment type="catalytic activity">
    <reaction evidence="20">
        <text>7,8-dihydropteroate + L-glutamate + ATP = 7,8-dihydrofolate + ADP + phosphate + H(+)</text>
        <dbReference type="Rhea" id="RHEA:23584"/>
        <dbReference type="ChEBI" id="CHEBI:15378"/>
        <dbReference type="ChEBI" id="CHEBI:17839"/>
        <dbReference type="ChEBI" id="CHEBI:29985"/>
        <dbReference type="ChEBI" id="CHEBI:30616"/>
        <dbReference type="ChEBI" id="CHEBI:43474"/>
        <dbReference type="ChEBI" id="CHEBI:57451"/>
        <dbReference type="ChEBI" id="CHEBI:456216"/>
        <dbReference type="EC" id="6.3.2.12"/>
    </reaction>
</comment>
<comment type="pathway">
    <text evidence="2">Cofactor biosynthesis; tetrahydrofolate biosynthesis; 7,8-dihydrofolate from 2-amino-4-hydroxy-6-hydroxymethyl-7,8-dihydropteridine diphosphate and 4-aminobenzoate: step 2/2.</text>
</comment>
<dbReference type="PANTHER" id="PTHR11136:SF0">
    <property type="entry name" value="DIHYDROFOLATE SYNTHETASE-RELATED"/>
    <property type="match status" value="1"/>
</dbReference>
<dbReference type="GO" id="GO:0046654">
    <property type="term" value="P:tetrahydrofolate biosynthetic process"/>
    <property type="evidence" value="ECO:0007669"/>
    <property type="project" value="UniProtKB-UniPathway"/>
</dbReference>
<feature type="domain" description="Mur ligase C-terminal" evidence="21">
    <location>
        <begin position="273"/>
        <end position="386"/>
    </location>
</feature>
<protein>
    <recommendedName>
        <fullName evidence="7">Dihydrofolate synthase/folylpolyglutamate synthase</fullName>
        <ecNumber evidence="5">6.3.2.12</ecNumber>
        <ecNumber evidence="6">6.3.2.17</ecNumber>
    </recommendedName>
    <alternativeName>
        <fullName evidence="16">Folylpoly-gamma-glutamate synthetase-dihydrofolate synthetase</fullName>
    </alternativeName>
    <alternativeName>
        <fullName evidence="14">Folylpolyglutamate synthetase</fullName>
    </alternativeName>
    <alternativeName>
        <fullName evidence="15">Tetrahydrofolylpolyglutamate synthase</fullName>
    </alternativeName>
</protein>
<reference evidence="25 26" key="2">
    <citation type="submission" date="2016-06" db="EMBL/GenBank/DDBJ databases">
        <authorList>
            <person name="Petersen J."/>
            <person name="Sayavedra L."/>
        </authorList>
    </citation>
    <scope>NUCLEOTIDE SEQUENCE [LARGE SCALE GENOMIC DNA]</scope>
    <source>
        <strain evidence="26">BazSymA</strain>
        <strain evidence="25">BazSymB</strain>
    </source>
</reference>
<evidence type="ECO:0000256" key="18">
    <source>
        <dbReference type="ARBA" id="ARBA00047808"/>
    </source>
</evidence>
<dbReference type="Proteomes" id="UP000198988">
    <property type="component" value="Unassembled WGS sequence"/>
</dbReference>
<comment type="similarity">
    <text evidence="4">Belongs to the folylpolyglutamate synthase family.</text>
</comment>
<dbReference type="UniPathway" id="UPA00077">
    <property type="reaction ID" value="UER00157"/>
</dbReference>
<evidence type="ECO:0000313" key="23">
    <source>
        <dbReference type="EMBL" id="SEH92948.1"/>
    </source>
</evidence>
<comment type="pathway">
    <text evidence="3">Cofactor biosynthesis; tetrahydrofolylpolyglutamate biosynthesis.</text>
</comment>
<dbReference type="SUPFAM" id="SSF53244">
    <property type="entry name" value="MurD-like peptide ligases, peptide-binding domain"/>
    <property type="match status" value="1"/>
</dbReference>
<evidence type="ECO:0000259" key="21">
    <source>
        <dbReference type="Pfam" id="PF02875"/>
    </source>
</evidence>
<evidence type="ECO:0000256" key="1">
    <source>
        <dbReference type="ARBA" id="ARBA00002714"/>
    </source>
</evidence>
<dbReference type="InterPro" id="IPR036615">
    <property type="entry name" value="Mur_ligase_C_dom_sf"/>
</dbReference>
<dbReference type="GO" id="GO:0004326">
    <property type="term" value="F:tetrahydrofolylpolyglutamate synthase activity"/>
    <property type="evidence" value="ECO:0007669"/>
    <property type="project" value="UniProtKB-EC"/>
</dbReference>
<dbReference type="InterPro" id="IPR001645">
    <property type="entry name" value="Folylpolyglutamate_synth"/>
</dbReference>
<comment type="catalytic activity">
    <reaction evidence="19">
        <text>(6R)-5,10-methylenetetrahydrofolyl-(gamma-L-Glu)(n) + L-glutamate + ATP = (6R)-5,10-methylenetetrahydrofolyl-(gamma-L-Glu)(n+1) + ADP + phosphate + H(+)</text>
        <dbReference type="Rhea" id="RHEA:51912"/>
        <dbReference type="Rhea" id="RHEA-COMP:13257"/>
        <dbReference type="Rhea" id="RHEA-COMP:13258"/>
        <dbReference type="ChEBI" id="CHEBI:15378"/>
        <dbReference type="ChEBI" id="CHEBI:29985"/>
        <dbReference type="ChEBI" id="CHEBI:30616"/>
        <dbReference type="ChEBI" id="CHEBI:43474"/>
        <dbReference type="ChEBI" id="CHEBI:136572"/>
        <dbReference type="ChEBI" id="CHEBI:456216"/>
        <dbReference type="EC" id="6.3.2.17"/>
    </reaction>
</comment>
<name>A0A1H6M7Y1_9GAMM</name>
<comment type="catalytic activity">
    <reaction evidence="17">
        <text>(6S)-5,6,7,8-tetrahydrofolyl-(gamma-L-Glu)(n) + L-glutamate + ATP = (6S)-5,6,7,8-tetrahydrofolyl-(gamma-L-Glu)(n+1) + ADP + phosphate + H(+)</text>
        <dbReference type="Rhea" id="RHEA:10580"/>
        <dbReference type="Rhea" id="RHEA-COMP:14738"/>
        <dbReference type="Rhea" id="RHEA-COMP:14740"/>
        <dbReference type="ChEBI" id="CHEBI:15378"/>
        <dbReference type="ChEBI" id="CHEBI:29985"/>
        <dbReference type="ChEBI" id="CHEBI:30616"/>
        <dbReference type="ChEBI" id="CHEBI:43474"/>
        <dbReference type="ChEBI" id="CHEBI:141005"/>
        <dbReference type="ChEBI" id="CHEBI:456216"/>
        <dbReference type="EC" id="6.3.2.17"/>
    </reaction>
</comment>
<evidence type="ECO:0000256" key="13">
    <source>
        <dbReference type="ARBA" id="ARBA00022909"/>
    </source>
</evidence>
<evidence type="ECO:0000256" key="16">
    <source>
        <dbReference type="ARBA" id="ARBA00032510"/>
    </source>
</evidence>